<evidence type="ECO:0000313" key="2">
    <source>
        <dbReference type="EMBL" id="KAF7845291.1"/>
    </source>
</evidence>
<protein>
    <submittedName>
        <fullName evidence="2">Uncharacterized protein</fullName>
    </submittedName>
</protein>
<evidence type="ECO:0000256" key="1">
    <source>
        <dbReference type="SAM" id="Phobius"/>
    </source>
</evidence>
<evidence type="ECO:0000313" key="3">
    <source>
        <dbReference type="Proteomes" id="UP000634136"/>
    </source>
</evidence>
<accession>A0A835CJ94</accession>
<proteinExistence type="predicted"/>
<keyword evidence="1" id="KW-1133">Transmembrane helix</keyword>
<dbReference type="EMBL" id="JAAIUW010000001">
    <property type="protein sequence ID" value="KAF7845291.1"/>
    <property type="molecule type" value="Genomic_DNA"/>
</dbReference>
<dbReference type="AlphaFoldDB" id="A0A835CJ94"/>
<keyword evidence="3" id="KW-1185">Reference proteome</keyword>
<name>A0A835CJ94_9FABA</name>
<keyword evidence="1" id="KW-0812">Transmembrane</keyword>
<dbReference type="Proteomes" id="UP000634136">
    <property type="component" value="Unassembled WGS sequence"/>
</dbReference>
<gene>
    <name evidence="2" type="ORF">G2W53_002196</name>
</gene>
<sequence>MKVSALIMGGTCLLFYSGFFCYVNDEEPVKRKKGHTEEEMVHINGENWIWNALCFVVARKIEIHRLILFMSCDNSETNLGCEEQETEVLELQMGEGVGGEEVAIEENV</sequence>
<reference evidence="2" key="1">
    <citation type="submission" date="2020-09" db="EMBL/GenBank/DDBJ databases">
        <title>Genome-Enabled Discovery of Anthraquinone Biosynthesis in Senna tora.</title>
        <authorList>
            <person name="Kang S.-H."/>
            <person name="Pandey R.P."/>
            <person name="Lee C.-M."/>
            <person name="Sim J.-S."/>
            <person name="Jeong J.-T."/>
            <person name="Choi B.-S."/>
            <person name="Jung M."/>
            <person name="Ginzburg D."/>
            <person name="Zhao K."/>
            <person name="Won S.Y."/>
            <person name="Oh T.-J."/>
            <person name="Yu Y."/>
            <person name="Kim N.-H."/>
            <person name="Lee O.R."/>
            <person name="Lee T.-H."/>
            <person name="Bashyal P."/>
            <person name="Kim T.-S."/>
            <person name="Lee W.-H."/>
            <person name="Kawkins C."/>
            <person name="Kim C.-K."/>
            <person name="Kim J.S."/>
            <person name="Ahn B.O."/>
            <person name="Rhee S.Y."/>
            <person name="Sohng J.K."/>
        </authorList>
    </citation>
    <scope>NUCLEOTIDE SEQUENCE</scope>
    <source>
        <tissue evidence="2">Leaf</tissue>
    </source>
</reference>
<organism evidence="2 3">
    <name type="scientific">Senna tora</name>
    <dbReference type="NCBI Taxonomy" id="362788"/>
    <lineage>
        <taxon>Eukaryota</taxon>
        <taxon>Viridiplantae</taxon>
        <taxon>Streptophyta</taxon>
        <taxon>Embryophyta</taxon>
        <taxon>Tracheophyta</taxon>
        <taxon>Spermatophyta</taxon>
        <taxon>Magnoliopsida</taxon>
        <taxon>eudicotyledons</taxon>
        <taxon>Gunneridae</taxon>
        <taxon>Pentapetalae</taxon>
        <taxon>rosids</taxon>
        <taxon>fabids</taxon>
        <taxon>Fabales</taxon>
        <taxon>Fabaceae</taxon>
        <taxon>Caesalpinioideae</taxon>
        <taxon>Cassia clade</taxon>
        <taxon>Senna</taxon>
    </lineage>
</organism>
<feature type="transmembrane region" description="Helical" evidence="1">
    <location>
        <begin position="6"/>
        <end position="23"/>
    </location>
</feature>
<comment type="caution">
    <text evidence="2">The sequence shown here is derived from an EMBL/GenBank/DDBJ whole genome shotgun (WGS) entry which is preliminary data.</text>
</comment>
<keyword evidence="1" id="KW-0472">Membrane</keyword>